<dbReference type="PANTHER" id="PTHR43380">
    <property type="entry name" value="2-OXOISOVALERATE DEHYDROGENASE SUBUNIT ALPHA, MITOCHONDRIAL"/>
    <property type="match status" value="1"/>
</dbReference>
<evidence type="ECO:0000256" key="6">
    <source>
        <dbReference type="ARBA" id="ARBA00023052"/>
    </source>
</evidence>
<name>A0A285CR08_9BACI</name>
<dbReference type="Pfam" id="PF00676">
    <property type="entry name" value="E1_dh"/>
    <property type="match status" value="1"/>
</dbReference>
<keyword evidence="7 10" id="KW-0670">Pyruvate</keyword>
<evidence type="ECO:0000256" key="3">
    <source>
        <dbReference type="ARBA" id="ARBA00012281"/>
    </source>
</evidence>
<dbReference type="RefSeq" id="WP_097158219.1">
    <property type="nucleotide sequence ID" value="NZ_JBEPMQ010000002.1"/>
</dbReference>
<evidence type="ECO:0000256" key="10">
    <source>
        <dbReference type="RuleBase" id="RU366007"/>
    </source>
</evidence>
<dbReference type="CDD" id="cd02000">
    <property type="entry name" value="TPP_E1_PDC_ADC_BCADC"/>
    <property type="match status" value="1"/>
</dbReference>
<dbReference type="Proteomes" id="UP000219546">
    <property type="component" value="Unassembled WGS sequence"/>
</dbReference>
<evidence type="ECO:0000313" key="12">
    <source>
        <dbReference type="EMBL" id="SNX69924.1"/>
    </source>
</evidence>
<dbReference type="SUPFAM" id="SSF52518">
    <property type="entry name" value="Thiamin diphosphate-binding fold (THDP-binding)"/>
    <property type="match status" value="1"/>
</dbReference>
<evidence type="ECO:0000259" key="11">
    <source>
        <dbReference type="Pfam" id="PF00676"/>
    </source>
</evidence>
<keyword evidence="6 10" id="KW-0786">Thiamine pyrophosphate</keyword>
<dbReference type="InterPro" id="IPR029061">
    <property type="entry name" value="THDP-binding"/>
</dbReference>
<dbReference type="GO" id="GO:0009083">
    <property type="term" value="P:branched-chain amino acid catabolic process"/>
    <property type="evidence" value="ECO:0007669"/>
    <property type="project" value="TreeGrafter"/>
</dbReference>
<dbReference type="InterPro" id="IPR017596">
    <property type="entry name" value="PdhA/BkdA"/>
</dbReference>
<comment type="cofactor">
    <cofactor evidence="1 10">
        <name>thiamine diphosphate</name>
        <dbReference type="ChEBI" id="CHEBI:58937"/>
    </cofactor>
</comment>
<protein>
    <recommendedName>
        <fullName evidence="4 10">Pyruvate dehydrogenase E1 component subunit alpha</fullName>
        <ecNumber evidence="3 10">1.2.4.1</ecNumber>
    </recommendedName>
</protein>
<feature type="domain" description="Dehydrogenase E1 component" evidence="11">
    <location>
        <begin position="39"/>
        <end position="325"/>
    </location>
</feature>
<keyword evidence="13" id="KW-1185">Reference proteome</keyword>
<comment type="function">
    <text evidence="8 10">The pyruvate dehydrogenase complex catalyzes the overall conversion of pyruvate to acetyl-CoA and CO(2). It contains multiple copies of three enzymatic components: pyruvate dehydrogenase (E1), dihydrolipoamide acetyltransferase (E2) and lipoamide dehydrogenase (E3).</text>
</comment>
<organism evidence="12 13">
    <name type="scientific">Bacillus oleivorans</name>
    <dbReference type="NCBI Taxonomy" id="1448271"/>
    <lineage>
        <taxon>Bacteria</taxon>
        <taxon>Bacillati</taxon>
        <taxon>Bacillota</taxon>
        <taxon>Bacilli</taxon>
        <taxon>Bacillales</taxon>
        <taxon>Bacillaceae</taxon>
        <taxon>Bacillus</taxon>
    </lineage>
</organism>
<dbReference type="GO" id="GO:0004739">
    <property type="term" value="F:pyruvate dehydrogenase (acetyl-transferring) activity"/>
    <property type="evidence" value="ECO:0007669"/>
    <property type="project" value="UniProtKB-UniRule"/>
</dbReference>
<dbReference type="InterPro" id="IPR050771">
    <property type="entry name" value="Alpha-ketoacid_DH_E1_comp"/>
</dbReference>
<dbReference type="AlphaFoldDB" id="A0A285CR08"/>
<sequence length="354" mass="40128">MKEHFPIIQYVDPHGNVNQDIDQKLLSEDLVKTFYKHLIRVRTFDRKAISLQRQGRLGTYAIFEGQEAAQVGSALALEPNDWLFPTYRDHGATLTFGHSMPRVFLYWNGRVEGCIPPQGKKIVPPAVPIATQIPQATGAALAEKRKGTKNAAIVYFGDGATSEGDFHEGLNFASVFKAPIVLFNQNNSYAISVPIEKQMNSETIAQKSVSYGIPGIRVDGNDVFAVYYETKKALERAREGAGPTLIEAVTLRLGAHTTADDPTKYRNQEEINQKREEIDPLLRMERYMKNQNLWDETWIESVKEDTIQEIETAIKEMEAFPKPDVNDLFDHVFAEPTWTIQDQKDSYFQMLRGE</sequence>
<evidence type="ECO:0000256" key="5">
    <source>
        <dbReference type="ARBA" id="ARBA00023002"/>
    </source>
</evidence>
<dbReference type="EC" id="1.2.4.1" evidence="3 10"/>
<dbReference type="PANTHER" id="PTHR43380:SF1">
    <property type="entry name" value="2-OXOISOVALERATE DEHYDROGENASE SUBUNIT ALPHA, MITOCHONDRIAL"/>
    <property type="match status" value="1"/>
</dbReference>
<evidence type="ECO:0000256" key="4">
    <source>
        <dbReference type="ARBA" id="ARBA00014159"/>
    </source>
</evidence>
<evidence type="ECO:0000256" key="2">
    <source>
        <dbReference type="ARBA" id="ARBA00011870"/>
    </source>
</evidence>
<dbReference type="NCBIfam" id="TIGR03181">
    <property type="entry name" value="PDH_E1_alph_x"/>
    <property type="match status" value="1"/>
</dbReference>
<evidence type="ECO:0000256" key="8">
    <source>
        <dbReference type="ARBA" id="ARBA00025211"/>
    </source>
</evidence>
<evidence type="ECO:0000313" key="13">
    <source>
        <dbReference type="Proteomes" id="UP000219546"/>
    </source>
</evidence>
<proteinExistence type="predicted"/>
<evidence type="ECO:0000256" key="7">
    <source>
        <dbReference type="ARBA" id="ARBA00023317"/>
    </source>
</evidence>
<gene>
    <name evidence="12" type="ORF">SAMN05877753_103306</name>
</gene>
<evidence type="ECO:0000256" key="9">
    <source>
        <dbReference type="ARBA" id="ARBA00051231"/>
    </source>
</evidence>
<dbReference type="InterPro" id="IPR001017">
    <property type="entry name" value="DH_E1"/>
</dbReference>
<evidence type="ECO:0000256" key="1">
    <source>
        <dbReference type="ARBA" id="ARBA00001964"/>
    </source>
</evidence>
<dbReference type="EMBL" id="OAOP01000003">
    <property type="protein sequence ID" value="SNX69924.1"/>
    <property type="molecule type" value="Genomic_DNA"/>
</dbReference>
<comment type="catalytic activity">
    <reaction evidence="9 10">
        <text>N(6)-[(R)-lipoyl]-L-lysyl-[protein] + pyruvate + H(+) = N(6)-[(R)-S(8)-acetyldihydrolipoyl]-L-lysyl-[protein] + CO2</text>
        <dbReference type="Rhea" id="RHEA:19189"/>
        <dbReference type="Rhea" id="RHEA-COMP:10474"/>
        <dbReference type="Rhea" id="RHEA-COMP:10478"/>
        <dbReference type="ChEBI" id="CHEBI:15361"/>
        <dbReference type="ChEBI" id="CHEBI:15378"/>
        <dbReference type="ChEBI" id="CHEBI:16526"/>
        <dbReference type="ChEBI" id="CHEBI:83099"/>
        <dbReference type="ChEBI" id="CHEBI:83111"/>
        <dbReference type="EC" id="1.2.4.1"/>
    </reaction>
</comment>
<dbReference type="Gene3D" id="3.40.50.970">
    <property type="match status" value="1"/>
</dbReference>
<dbReference type="OrthoDB" id="9766715at2"/>
<comment type="subunit">
    <text evidence="2 10">Heterodimer of an alpha and a beta chain.</text>
</comment>
<keyword evidence="5 10" id="KW-0560">Oxidoreductase</keyword>
<accession>A0A285CR08</accession>
<reference evidence="12 13" key="1">
    <citation type="submission" date="2017-08" db="EMBL/GenBank/DDBJ databases">
        <authorList>
            <person name="de Groot N.N."/>
        </authorList>
    </citation>
    <scope>NUCLEOTIDE SEQUENCE [LARGE SCALE GENOMIC DNA]</scope>
    <source>
        <strain evidence="12 13">JC228</strain>
    </source>
</reference>